<name>A0A5C6KLM4_PARDI</name>
<evidence type="ECO:0000313" key="2">
    <source>
        <dbReference type="Proteomes" id="UP000315827"/>
    </source>
</evidence>
<comment type="caution">
    <text evidence="1">The sequence shown here is derived from an EMBL/GenBank/DDBJ whole genome shotgun (WGS) entry which is preliminary data.</text>
</comment>
<dbReference type="AlphaFoldDB" id="A0A5C6KLM4"/>
<gene>
    <name evidence="1" type="ORF">FSA05_00345</name>
</gene>
<proteinExistence type="predicted"/>
<dbReference type="Proteomes" id="UP000315827">
    <property type="component" value="Unassembled WGS sequence"/>
</dbReference>
<dbReference type="EMBL" id="VOHW01000001">
    <property type="protein sequence ID" value="TWV64107.1"/>
    <property type="molecule type" value="Genomic_DNA"/>
</dbReference>
<sequence>MEKKTEEKLPIHPTLKAMNIGDMVAFSLTQLNGVRSSAVTIGTMYNKKFTTHVNRINKVLEVTRTK</sequence>
<evidence type="ECO:0000313" key="1">
    <source>
        <dbReference type="EMBL" id="TWV64107.1"/>
    </source>
</evidence>
<dbReference type="RefSeq" id="WP_146374698.1">
    <property type="nucleotide sequence ID" value="NZ_VOHW01000001.1"/>
</dbReference>
<protein>
    <submittedName>
        <fullName evidence="1">Uncharacterized protein</fullName>
    </submittedName>
</protein>
<accession>A0A5C6KLM4</accession>
<organism evidence="1 2">
    <name type="scientific">Parabacteroides distasonis</name>
    <dbReference type="NCBI Taxonomy" id="823"/>
    <lineage>
        <taxon>Bacteria</taxon>
        <taxon>Pseudomonadati</taxon>
        <taxon>Bacteroidota</taxon>
        <taxon>Bacteroidia</taxon>
        <taxon>Bacteroidales</taxon>
        <taxon>Tannerellaceae</taxon>
        <taxon>Parabacteroides</taxon>
    </lineage>
</organism>
<reference evidence="1 2" key="1">
    <citation type="submission" date="2019-07" db="EMBL/GenBank/DDBJ databases">
        <title>Genome sequencing of Parabacteroides distasonis iSURF_7.</title>
        <authorList>
            <person name="Degefu H.N."/>
            <person name="Ruoff K.L."/>
            <person name="Price C.E."/>
            <person name="Valls R.A."/>
            <person name="O'Toole G.A."/>
        </authorList>
    </citation>
    <scope>NUCLEOTIDE SEQUENCE [LARGE SCALE GENOMIC DNA]</scope>
    <source>
        <strain evidence="1 2">CFPLTA003_1B</strain>
    </source>
</reference>